<evidence type="ECO:0000313" key="3">
    <source>
        <dbReference type="EMBL" id="QLH04767.1"/>
    </source>
</evidence>
<feature type="domain" description="Metallo-beta-lactamase" evidence="2">
    <location>
        <begin position="293"/>
        <end position="362"/>
    </location>
</feature>
<dbReference type="SUPFAM" id="SSF56281">
    <property type="entry name" value="Metallo-hydrolase/oxidoreductase"/>
    <property type="match status" value="1"/>
</dbReference>
<dbReference type="AlphaFoldDB" id="A0A7D5M4P6"/>
<accession>A0A7D5M4P6</accession>
<evidence type="ECO:0000256" key="1">
    <source>
        <dbReference type="SAM" id="MobiDB-lite"/>
    </source>
</evidence>
<gene>
    <name evidence="3" type="ORF">C5F49_05145</name>
</gene>
<organism evidence="3 4">
    <name type="scientific">Nitrosopumilus oxyclinae</name>
    <dbReference type="NCBI Taxonomy" id="1959104"/>
    <lineage>
        <taxon>Archaea</taxon>
        <taxon>Nitrososphaerota</taxon>
        <taxon>Nitrososphaeria</taxon>
        <taxon>Nitrosopumilales</taxon>
        <taxon>Nitrosopumilaceae</taxon>
        <taxon>Nitrosopumilus</taxon>
    </lineage>
</organism>
<sequence length="450" mass="52571">MQTRKYALLPILFILFSSAIVPHSFASVESEAQEDIQAGCPNGEVMVYRTTSKQYVCVIPSTADRWVELGLANTVSEYPKPSETKSYEIVAEDEIEIPTSPPLPPKKQRISQDDSECRDGYTLIYRFIHHDTFCTSPSTALSWERLGLAEIINDEKNIDEGKQERDEQERDEQERDEQERDEQERDEQERDEQERDEQERDEQERDEQERDEQERDEQERDEQERDEQERDEQERDEQERDEQERDEQERDEQERDEQERDEQERDNESTFSYSSNIPRIYQLRDGIWVAVGYDSTNSLLIEGDSGIIVIDTLTSYESAKKLLDDFRILFSDKPIKTIIYTQENSDLLLGSKAFLEEGDGSVEIIAPEDLQAYFSDSDNSEVIPTHLFQSEFLLDISGVKIKLVFGIGEEFSDQTYIFLTDEDGLLIGDSIYGVTPYILDMKYLRYLDDS</sequence>
<feature type="compositionally biased region" description="Acidic residues" evidence="1">
    <location>
        <begin position="169"/>
        <end position="261"/>
    </location>
</feature>
<dbReference type="EMBL" id="CP026994">
    <property type="protein sequence ID" value="QLH04767.1"/>
    <property type="molecule type" value="Genomic_DNA"/>
</dbReference>
<reference evidence="3 4" key="1">
    <citation type="submission" date="2018-02" db="EMBL/GenBank/DDBJ databases">
        <title>Complete genome of Nitrosopumilus oxyclinae HCE1.</title>
        <authorList>
            <person name="Qin W."/>
            <person name="Zheng Y."/>
            <person name="Stahl D.A."/>
        </authorList>
    </citation>
    <scope>NUCLEOTIDE SEQUENCE [LARGE SCALE GENOMIC DNA]</scope>
    <source>
        <strain evidence="3 4">HCE1</strain>
    </source>
</reference>
<dbReference type="Gene3D" id="3.60.15.30">
    <property type="entry name" value="Metallo-beta-lactamase domain"/>
    <property type="match status" value="1"/>
</dbReference>
<evidence type="ECO:0000259" key="2">
    <source>
        <dbReference type="Pfam" id="PF00753"/>
    </source>
</evidence>
<feature type="region of interest" description="Disordered" evidence="1">
    <location>
        <begin position="157"/>
        <end position="273"/>
    </location>
</feature>
<dbReference type="GeneID" id="56061334"/>
<dbReference type="InterPro" id="IPR001279">
    <property type="entry name" value="Metallo-B-lactamas"/>
</dbReference>
<dbReference type="KEGG" id="nox:C5F49_05145"/>
<dbReference type="PANTHER" id="PTHR43223">
    <property type="entry name" value="ALKYL/ARYL-SULFATASE"/>
    <property type="match status" value="1"/>
</dbReference>
<dbReference type="Pfam" id="PF00753">
    <property type="entry name" value="Lactamase_B"/>
    <property type="match status" value="1"/>
</dbReference>
<dbReference type="Proteomes" id="UP000509441">
    <property type="component" value="Chromosome"/>
</dbReference>
<evidence type="ECO:0000313" key="4">
    <source>
        <dbReference type="Proteomes" id="UP000509441"/>
    </source>
</evidence>
<name>A0A7D5M4P6_9ARCH</name>
<dbReference type="OrthoDB" id="3014at2157"/>
<dbReference type="InterPro" id="IPR052195">
    <property type="entry name" value="Bact_Alkyl/Aryl-Sulfatase"/>
</dbReference>
<feature type="compositionally biased region" description="Basic and acidic residues" evidence="1">
    <location>
        <begin position="157"/>
        <end position="168"/>
    </location>
</feature>
<dbReference type="InterPro" id="IPR036866">
    <property type="entry name" value="RibonucZ/Hydroxyglut_hydro"/>
</dbReference>
<keyword evidence="4" id="KW-1185">Reference proteome</keyword>
<protein>
    <recommendedName>
        <fullName evidence="2">Metallo-beta-lactamase domain-containing protein</fullName>
    </recommendedName>
</protein>
<dbReference type="PANTHER" id="PTHR43223:SF2">
    <property type="entry name" value="METALLO-BETA-LACTAMASE DOMAIN-CONTAINING PROTEIN"/>
    <property type="match status" value="1"/>
</dbReference>
<dbReference type="RefSeq" id="WP_179361981.1">
    <property type="nucleotide sequence ID" value="NZ_CP026994.1"/>
</dbReference>
<proteinExistence type="predicted"/>